<organism evidence="3 4">
    <name type="scientific">Vibrio ulleungensis</name>
    <dbReference type="NCBI Taxonomy" id="2807619"/>
    <lineage>
        <taxon>Bacteria</taxon>
        <taxon>Pseudomonadati</taxon>
        <taxon>Pseudomonadota</taxon>
        <taxon>Gammaproteobacteria</taxon>
        <taxon>Vibrionales</taxon>
        <taxon>Vibrionaceae</taxon>
        <taxon>Vibrio</taxon>
    </lineage>
</organism>
<keyword evidence="1" id="KW-0472">Membrane</keyword>
<evidence type="ECO:0000313" key="3">
    <source>
        <dbReference type="EMBL" id="MBM7037998.1"/>
    </source>
</evidence>
<evidence type="ECO:0000259" key="2">
    <source>
        <dbReference type="Pfam" id="PF02470"/>
    </source>
</evidence>
<dbReference type="InterPro" id="IPR030970">
    <property type="entry name" value="ABC_MlaD"/>
</dbReference>
<keyword evidence="4" id="KW-1185">Reference proteome</keyword>
<reference evidence="3 4" key="1">
    <citation type="submission" date="2021-02" db="EMBL/GenBank/DDBJ databases">
        <authorList>
            <person name="Park J.-S."/>
        </authorList>
    </citation>
    <scope>NUCLEOTIDE SEQUENCE [LARGE SCALE GENOMIC DNA]</scope>
    <source>
        <strain evidence="3 4">188UL20-2</strain>
    </source>
</reference>
<evidence type="ECO:0000313" key="4">
    <source>
        <dbReference type="Proteomes" id="UP000809621"/>
    </source>
</evidence>
<evidence type="ECO:0000256" key="1">
    <source>
        <dbReference type="SAM" id="Phobius"/>
    </source>
</evidence>
<dbReference type="Pfam" id="PF02470">
    <property type="entry name" value="MlaD"/>
    <property type="match status" value="1"/>
</dbReference>
<dbReference type="Proteomes" id="UP000809621">
    <property type="component" value="Unassembled WGS sequence"/>
</dbReference>
<dbReference type="PANTHER" id="PTHR33371">
    <property type="entry name" value="INTERMEMBRANE PHOSPHOLIPID TRANSPORT SYSTEM BINDING PROTEIN MLAD-RELATED"/>
    <property type="match status" value="1"/>
</dbReference>
<feature type="transmembrane region" description="Helical" evidence="1">
    <location>
        <begin position="12"/>
        <end position="30"/>
    </location>
</feature>
<gene>
    <name evidence="3" type="primary">mlaD</name>
    <name evidence="3" type="ORF">JQC93_16510</name>
</gene>
<feature type="domain" description="Mce/MlaD" evidence="2">
    <location>
        <begin position="40"/>
        <end position="118"/>
    </location>
</feature>
<dbReference type="RefSeq" id="WP_205159484.1">
    <property type="nucleotide sequence ID" value="NZ_JAFEUM010000007.1"/>
</dbReference>
<sequence length="156" mass="17205">MKQNRHTELRVGLFVLLSMAALLFMVLEVANVTSLTSDKHYTIKARFENIGSLKVRSPVKVGGVVIGEVKDITLDPSLFIPTVTFSIDSQFNQFPDTSSVEILTSGLIGEQYVSFVPGFDLDDGDYLSDGDFIEDTKSAIVLEDLIGQFLYSMQGE</sequence>
<dbReference type="InterPro" id="IPR003399">
    <property type="entry name" value="Mce/MlaD"/>
</dbReference>
<dbReference type="PANTHER" id="PTHR33371:SF4">
    <property type="entry name" value="INTERMEMBRANE PHOSPHOLIPID TRANSPORT SYSTEM BINDING PROTEIN MLAD"/>
    <property type="match status" value="1"/>
</dbReference>
<dbReference type="EMBL" id="JAFEUM010000007">
    <property type="protein sequence ID" value="MBM7037998.1"/>
    <property type="molecule type" value="Genomic_DNA"/>
</dbReference>
<dbReference type="NCBIfam" id="TIGR04430">
    <property type="entry name" value="OM_asym_MlaD"/>
    <property type="match status" value="1"/>
</dbReference>
<proteinExistence type="predicted"/>
<keyword evidence="1" id="KW-0812">Transmembrane</keyword>
<keyword evidence="1" id="KW-1133">Transmembrane helix</keyword>
<accession>A0ABS2HKH2</accession>
<dbReference type="InterPro" id="IPR052336">
    <property type="entry name" value="MlaD_Phospholipid_Transporter"/>
</dbReference>
<protein>
    <submittedName>
        <fullName evidence="3">Outer membrane lipid asymmetry maintenance protein MlaD</fullName>
    </submittedName>
</protein>
<comment type="caution">
    <text evidence="3">The sequence shown here is derived from an EMBL/GenBank/DDBJ whole genome shotgun (WGS) entry which is preliminary data.</text>
</comment>
<name>A0ABS2HKH2_9VIBR</name>